<dbReference type="OMA" id="KNLDIFC"/>
<dbReference type="OrthoDB" id="7996681at2759"/>
<organism evidence="1 2">
    <name type="scientific">Drosophila ananassae</name>
    <name type="common">Fruit fly</name>
    <dbReference type="NCBI Taxonomy" id="7217"/>
    <lineage>
        <taxon>Eukaryota</taxon>
        <taxon>Metazoa</taxon>
        <taxon>Ecdysozoa</taxon>
        <taxon>Arthropoda</taxon>
        <taxon>Hexapoda</taxon>
        <taxon>Insecta</taxon>
        <taxon>Pterygota</taxon>
        <taxon>Neoptera</taxon>
        <taxon>Endopterygota</taxon>
        <taxon>Diptera</taxon>
        <taxon>Brachycera</taxon>
        <taxon>Muscomorpha</taxon>
        <taxon>Ephydroidea</taxon>
        <taxon>Drosophilidae</taxon>
        <taxon>Drosophila</taxon>
        <taxon>Sophophora</taxon>
    </lineage>
</organism>
<dbReference type="Gene3D" id="1.25.40.10">
    <property type="entry name" value="Tetratricopeptide repeat domain"/>
    <property type="match status" value="1"/>
</dbReference>
<dbReference type="InParanoid" id="B3MNL7"/>
<evidence type="ECO:0000313" key="2">
    <source>
        <dbReference type="Proteomes" id="UP000007801"/>
    </source>
</evidence>
<evidence type="ECO:0000313" key="1">
    <source>
        <dbReference type="EMBL" id="EDV31104.1"/>
    </source>
</evidence>
<name>B3MNL7_DROAN</name>
<dbReference type="PhylomeDB" id="B3MNL7"/>
<dbReference type="AlphaFoldDB" id="B3MNL7"/>
<protein>
    <submittedName>
        <fullName evidence="1">Uncharacterized protein</fullName>
    </submittedName>
</protein>
<gene>
    <name evidence="1" type="primary">Dana\GF14717</name>
    <name evidence="1" type="synonym">dana_GLEANR_15481</name>
    <name evidence="1" type="ORF">GF14717</name>
</gene>
<proteinExistence type="predicted"/>
<dbReference type="SUPFAM" id="SSF48452">
    <property type="entry name" value="TPR-like"/>
    <property type="match status" value="1"/>
</dbReference>
<dbReference type="InterPro" id="IPR011990">
    <property type="entry name" value="TPR-like_helical_dom_sf"/>
</dbReference>
<dbReference type="EMBL" id="CH902620">
    <property type="protein sequence ID" value="EDV31104.1"/>
    <property type="molecule type" value="Genomic_DNA"/>
</dbReference>
<dbReference type="HOGENOM" id="CLU_559313_0_0_1"/>
<accession>B3MNL7</accession>
<dbReference type="GeneID" id="6497537"/>
<dbReference type="SMR" id="B3MNL7"/>
<dbReference type="KEGG" id="dan:6497537"/>
<sequence>MTSKAQVDAIRIARQVKKNFPHRNFREISFDREVIRKDILPLSYDEACRLRGPVFEALEDELRRAGCSMLPEFLHCLASKEQALFESLNIRERLSDDMALLYKIVNILADAELAVIVNKHQGLKMCFTGFFDTMQILEPYRQKYGYALNSLNEHIISLCHNIQGQERDAAEPISRIYYAYATYLISSGQRVNAIDYLQIAMNLVRGHVWTAEVGMPAGSLTLHELVAQDLARLLLIQGKAVVRTQPEEAVAMARRATVLIAEIGREKNLEIFIDTFLERANFLMEIGNYNSAQQCLDQIRTQILACTEYRFIKLNIKYYLFQGQCYEVFEVVDKAISSYKRALRLSRLYSHKDLEAQILLYLGKIFAKDTQMTSIAKKCYEHAKRIYVDFNDQHKRKMANYLKAKLMADEITPLYMAMLKASTTRYCAFFNLRQWKNRCRPFWHHLGDEIIKQERDSIYCLLDEEKEDIVRDIDDIELKTYRLEEGDI</sequence>
<reference evidence="1 2" key="1">
    <citation type="journal article" date="2007" name="Nature">
        <title>Evolution of genes and genomes on the Drosophila phylogeny.</title>
        <authorList>
            <consortium name="Drosophila 12 Genomes Consortium"/>
            <person name="Clark A.G."/>
            <person name="Eisen M.B."/>
            <person name="Smith D.R."/>
            <person name="Bergman C.M."/>
            <person name="Oliver B."/>
            <person name="Markow T.A."/>
            <person name="Kaufman T.C."/>
            <person name="Kellis M."/>
            <person name="Gelbart W."/>
            <person name="Iyer V.N."/>
            <person name="Pollard D.A."/>
            <person name="Sackton T.B."/>
            <person name="Larracuente A.M."/>
            <person name="Singh N.D."/>
            <person name="Abad J.P."/>
            <person name="Abt D.N."/>
            <person name="Adryan B."/>
            <person name="Aguade M."/>
            <person name="Akashi H."/>
            <person name="Anderson W.W."/>
            <person name="Aquadro C.F."/>
            <person name="Ardell D.H."/>
            <person name="Arguello R."/>
            <person name="Artieri C.G."/>
            <person name="Barbash D.A."/>
            <person name="Barker D."/>
            <person name="Barsanti P."/>
            <person name="Batterham P."/>
            <person name="Batzoglou S."/>
            <person name="Begun D."/>
            <person name="Bhutkar A."/>
            <person name="Blanco E."/>
            <person name="Bosak S.A."/>
            <person name="Bradley R.K."/>
            <person name="Brand A.D."/>
            <person name="Brent M.R."/>
            <person name="Brooks A.N."/>
            <person name="Brown R.H."/>
            <person name="Butlin R.K."/>
            <person name="Caggese C."/>
            <person name="Calvi B.R."/>
            <person name="Bernardo de Carvalho A."/>
            <person name="Caspi A."/>
            <person name="Castrezana S."/>
            <person name="Celniker S.E."/>
            <person name="Chang J.L."/>
            <person name="Chapple C."/>
            <person name="Chatterji S."/>
            <person name="Chinwalla A."/>
            <person name="Civetta A."/>
            <person name="Clifton S.W."/>
            <person name="Comeron J.M."/>
            <person name="Costello J.C."/>
            <person name="Coyne J.A."/>
            <person name="Daub J."/>
            <person name="David R.G."/>
            <person name="Delcher A.L."/>
            <person name="Delehaunty K."/>
            <person name="Do C.B."/>
            <person name="Ebling H."/>
            <person name="Edwards K."/>
            <person name="Eickbush T."/>
            <person name="Evans J.D."/>
            <person name="Filipski A."/>
            <person name="Findeiss S."/>
            <person name="Freyhult E."/>
            <person name="Fulton L."/>
            <person name="Fulton R."/>
            <person name="Garcia A.C."/>
            <person name="Gardiner A."/>
            <person name="Garfield D.A."/>
            <person name="Garvin B.E."/>
            <person name="Gibson G."/>
            <person name="Gilbert D."/>
            <person name="Gnerre S."/>
            <person name="Godfrey J."/>
            <person name="Good R."/>
            <person name="Gotea V."/>
            <person name="Gravely B."/>
            <person name="Greenberg A.J."/>
            <person name="Griffiths-Jones S."/>
            <person name="Gross S."/>
            <person name="Guigo R."/>
            <person name="Gustafson E.A."/>
            <person name="Haerty W."/>
            <person name="Hahn M.W."/>
            <person name="Halligan D.L."/>
            <person name="Halpern A.L."/>
            <person name="Halter G.M."/>
            <person name="Han M.V."/>
            <person name="Heger A."/>
            <person name="Hillier L."/>
            <person name="Hinrichs A.S."/>
            <person name="Holmes I."/>
            <person name="Hoskins R.A."/>
            <person name="Hubisz M.J."/>
            <person name="Hultmark D."/>
            <person name="Huntley M.A."/>
            <person name="Jaffe D.B."/>
            <person name="Jagadeeshan S."/>
            <person name="Jeck W.R."/>
            <person name="Johnson J."/>
            <person name="Jones C.D."/>
            <person name="Jordan W.C."/>
            <person name="Karpen G.H."/>
            <person name="Kataoka E."/>
            <person name="Keightley P.D."/>
            <person name="Kheradpour P."/>
            <person name="Kirkness E.F."/>
            <person name="Koerich L.B."/>
            <person name="Kristiansen K."/>
            <person name="Kudrna D."/>
            <person name="Kulathinal R.J."/>
            <person name="Kumar S."/>
            <person name="Kwok R."/>
            <person name="Lander E."/>
            <person name="Langley C.H."/>
            <person name="Lapoint R."/>
            <person name="Lazzaro B.P."/>
            <person name="Lee S.J."/>
            <person name="Levesque L."/>
            <person name="Li R."/>
            <person name="Lin C.F."/>
            <person name="Lin M.F."/>
            <person name="Lindblad-Toh K."/>
            <person name="Llopart A."/>
            <person name="Long M."/>
            <person name="Low L."/>
            <person name="Lozovsky E."/>
            <person name="Lu J."/>
            <person name="Luo M."/>
            <person name="Machado C.A."/>
            <person name="Makalowski W."/>
            <person name="Marzo M."/>
            <person name="Matsuda M."/>
            <person name="Matzkin L."/>
            <person name="McAllister B."/>
            <person name="McBride C.S."/>
            <person name="McKernan B."/>
            <person name="McKernan K."/>
            <person name="Mendez-Lago M."/>
            <person name="Minx P."/>
            <person name="Mollenhauer M.U."/>
            <person name="Montooth K."/>
            <person name="Mount S.M."/>
            <person name="Mu X."/>
            <person name="Myers E."/>
            <person name="Negre B."/>
            <person name="Newfeld S."/>
            <person name="Nielsen R."/>
            <person name="Noor M.A."/>
            <person name="O'Grady P."/>
            <person name="Pachter L."/>
            <person name="Papaceit M."/>
            <person name="Parisi M.J."/>
            <person name="Parisi M."/>
            <person name="Parts L."/>
            <person name="Pedersen J.S."/>
            <person name="Pesole G."/>
            <person name="Phillippy A.M."/>
            <person name="Ponting C.P."/>
            <person name="Pop M."/>
            <person name="Porcelli D."/>
            <person name="Powell J.R."/>
            <person name="Prohaska S."/>
            <person name="Pruitt K."/>
            <person name="Puig M."/>
            <person name="Quesneville H."/>
            <person name="Ram K.R."/>
            <person name="Rand D."/>
            <person name="Rasmussen M.D."/>
            <person name="Reed L.K."/>
            <person name="Reenan R."/>
            <person name="Reily A."/>
            <person name="Remington K.A."/>
            <person name="Rieger T.T."/>
            <person name="Ritchie M.G."/>
            <person name="Robin C."/>
            <person name="Rogers Y.H."/>
            <person name="Rohde C."/>
            <person name="Rozas J."/>
            <person name="Rubenfield M.J."/>
            <person name="Ruiz A."/>
            <person name="Russo S."/>
            <person name="Salzberg S.L."/>
            <person name="Sanchez-Gracia A."/>
            <person name="Saranga D.J."/>
            <person name="Sato H."/>
            <person name="Schaeffer S.W."/>
            <person name="Schatz M.C."/>
            <person name="Schlenke T."/>
            <person name="Schwartz R."/>
            <person name="Segarra C."/>
            <person name="Singh R.S."/>
            <person name="Sirot L."/>
            <person name="Sirota M."/>
            <person name="Sisneros N.B."/>
            <person name="Smith C.D."/>
            <person name="Smith T.F."/>
            <person name="Spieth J."/>
            <person name="Stage D.E."/>
            <person name="Stark A."/>
            <person name="Stephan W."/>
            <person name="Strausberg R.L."/>
            <person name="Strempel S."/>
            <person name="Sturgill D."/>
            <person name="Sutton G."/>
            <person name="Sutton G.G."/>
            <person name="Tao W."/>
            <person name="Teichmann S."/>
            <person name="Tobari Y.N."/>
            <person name="Tomimura Y."/>
            <person name="Tsolas J.M."/>
            <person name="Valente V.L."/>
            <person name="Venter E."/>
            <person name="Venter J.C."/>
            <person name="Vicario S."/>
            <person name="Vieira F.G."/>
            <person name="Vilella A.J."/>
            <person name="Villasante A."/>
            <person name="Walenz B."/>
            <person name="Wang J."/>
            <person name="Wasserman M."/>
            <person name="Watts T."/>
            <person name="Wilson D."/>
            <person name="Wilson R.K."/>
            <person name="Wing R.A."/>
            <person name="Wolfner M.F."/>
            <person name="Wong A."/>
            <person name="Wong G.K."/>
            <person name="Wu C.I."/>
            <person name="Wu G."/>
            <person name="Yamamoto D."/>
            <person name="Yang H.P."/>
            <person name="Yang S.P."/>
            <person name="Yorke J.A."/>
            <person name="Yoshida K."/>
            <person name="Zdobnov E."/>
            <person name="Zhang P."/>
            <person name="Zhang Y."/>
            <person name="Zimin A.V."/>
            <person name="Baldwin J."/>
            <person name="Abdouelleil A."/>
            <person name="Abdulkadir J."/>
            <person name="Abebe A."/>
            <person name="Abera B."/>
            <person name="Abreu J."/>
            <person name="Acer S.C."/>
            <person name="Aftuck L."/>
            <person name="Alexander A."/>
            <person name="An P."/>
            <person name="Anderson E."/>
            <person name="Anderson S."/>
            <person name="Arachi H."/>
            <person name="Azer M."/>
            <person name="Bachantsang P."/>
            <person name="Barry A."/>
            <person name="Bayul T."/>
            <person name="Berlin A."/>
            <person name="Bessette D."/>
            <person name="Bloom T."/>
            <person name="Blye J."/>
            <person name="Boguslavskiy L."/>
            <person name="Bonnet C."/>
            <person name="Boukhgalter B."/>
            <person name="Bourzgui I."/>
            <person name="Brown A."/>
            <person name="Cahill P."/>
            <person name="Channer S."/>
            <person name="Cheshatsang Y."/>
            <person name="Chuda L."/>
            <person name="Citroen M."/>
            <person name="Collymore A."/>
            <person name="Cooke P."/>
            <person name="Costello M."/>
            <person name="D'Aco K."/>
            <person name="Daza R."/>
            <person name="De Haan G."/>
            <person name="DeGray S."/>
            <person name="DeMaso C."/>
            <person name="Dhargay N."/>
            <person name="Dooley K."/>
            <person name="Dooley E."/>
            <person name="Doricent M."/>
            <person name="Dorje P."/>
            <person name="Dorjee K."/>
            <person name="Dupes A."/>
            <person name="Elong R."/>
            <person name="Falk J."/>
            <person name="Farina A."/>
            <person name="Faro S."/>
            <person name="Ferguson D."/>
            <person name="Fisher S."/>
            <person name="Foley C.D."/>
            <person name="Franke A."/>
            <person name="Friedrich D."/>
            <person name="Gadbois L."/>
            <person name="Gearin G."/>
            <person name="Gearin C.R."/>
            <person name="Giannoukos G."/>
            <person name="Goode T."/>
            <person name="Graham J."/>
            <person name="Grandbois E."/>
            <person name="Grewal S."/>
            <person name="Gyaltsen K."/>
            <person name="Hafez N."/>
            <person name="Hagos B."/>
            <person name="Hall J."/>
            <person name="Henson C."/>
            <person name="Hollinger A."/>
            <person name="Honan T."/>
            <person name="Huard M.D."/>
            <person name="Hughes L."/>
            <person name="Hurhula B."/>
            <person name="Husby M.E."/>
            <person name="Kamat A."/>
            <person name="Kanga B."/>
            <person name="Kashin S."/>
            <person name="Khazanovich D."/>
            <person name="Kisner P."/>
            <person name="Lance K."/>
            <person name="Lara M."/>
            <person name="Lee W."/>
            <person name="Lennon N."/>
            <person name="Letendre F."/>
            <person name="LeVine R."/>
            <person name="Lipovsky A."/>
            <person name="Liu X."/>
            <person name="Liu J."/>
            <person name="Liu S."/>
            <person name="Lokyitsang T."/>
            <person name="Lokyitsang Y."/>
            <person name="Lubonja R."/>
            <person name="Lui A."/>
            <person name="MacDonald P."/>
            <person name="Magnisalis V."/>
            <person name="Maru K."/>
            <person name="Matthews C."/>
            <person name="McCusker W."/>
            <person name="McDonough S."/>
            <person name="Mehta T."/>
            <person name="Meldrim J."/>
            <person name="Meneus L."/>
            <person name="Mihai O."/>
            <person name="Mihalev A."/>
            <person name="Mihova T."/>
            <person name="Mittelman R."/>
            <person name="Mlenga V."/>
            <person name="Montmayeur A."/>
            <person name="Mulrain L."/>
            <person name="Navidi A."/>
            <person name="Naylor J."/>
            <person name="Negash T."/>
            <person name="Nguyen T."/>
            <person name="Nguyen N."/>
            <person name="Nicol R."/>
            <person name="Norbu C."/>
            <person name="Norbu N."/>
            <person name="Novod N."/>
            <person name="O'Neill B."/>
            <person name="Osman S."/>
            <person name="Markiewicz E."/>
            <person name="Oyono O.L."/>
            <person name="Patti C."/>
            <person name="Phunkhang P."/>
            <person name="Pierre F."/>
            <person name="Priest M."/>
            <person name="Raghuraman S."/>
            <person name="Rege F."/>
            <person name="Reyes R."/>
            <person name="Rise C."/>
            <person name="Rogov P."/>
            <person name="Ross K."/>
            <person name="Ryan E."/>
            <person name="Settipalli S."/>
            <person name="Shea T."/>
            <person name="Sherpa N."/>
            <person name="Shi L."/>
            <person name="Shih D."/>
            <person name="Sparrow T."/>
            <person name="Spaulding J."/>
            <person name="Stalker J."/>
            <person name="Stange-Thomann N."/>
            <person name="Stavropoulos S."/>
            <person name="Stone C."/>
            <person name="Strader C."/>
            <person name="Tesfaye S."/>
            <person name="Thomson T."/>
            <person name="Thoulutsang Y."/>
            <person name="Thoulutsang D."/>
            <person name="Topham K."/>
            <person name="Topping I."/>
            <person name="Tsamla T."/>
            <person name="Vassiliev H."/>
            <person name="Vo A."/>
            <person name="Wangchuk T."/>
            <person name="Wangdi T."/>
            <person name="Weiand M."/>
            <person name="Wilkinson J."/>
            <person name="Wilson A."/>
            <person name="Yadav S."/>
            <person name="Young G."/>
            <person name="Yu Q."/>
            <person name="Zembek L."/>
            <person name="Zhong D."/>
            <person name="Zimmer A."/>
            <person name="Zwirko Z."/>
            <person name="Jaffe D.B."/>
            <person name="Alvarez P."/>
            <person name="Brockman W."/>
            <person name="Butler J."/>
            <person name="Chin C."/>
            <person name="Gnerre S."/>
            <person name="Grabherr M."/>
            <person name="Kleber M."/>
            <person name="Mauceli E."/>
            <person name="MacCallum I."/>
        </authorList>
    </citation>
    <scope>NUCLEOTIDE SEQUENCE [LARGE SCALE GENOMIC DNA]</scope>
    <source>
        <strain evidence="2">Tucson 14024-0371.13</strain>
    </source>
</reference>
<dbReference type="eggNOG" id="ENOG502TCST">
    <property type="taxonomic scope" value="Eukaryota"/>
</dbReference>
<keyword evidence="2" id="KW-1185">Reference proteome</keyword>
<dbReference type="Proteomes" id="UP000007801">
    <property type="component" value="Unassembled WGS sequence"/>
</dbReference>
<dbReference type="STRING" id="7217.B3MNL7"/>